<dbReference type="Proteomes" id="UP000076268">
    <property type="component" value="Unassembled WGS sequence"/>
</dbReference>
<feature type="domain" description="HTH lysR-type" evidence="5">
    <location>
        <begin position="1"/>
        <end position="58"/>
    </location>
</feature>
<dbReference type="STRING" id="1794912.AXX12_16810"/>
<dbReference type="Gene3D" id="1.10.10.10">
    <property type="entry name" value="Winged helix-like DNA-binding domain superfamily/Winged helix DNA-binding domain"/>
    <property type="match status" value="1"/>
</dbReference>
<evidence type="ECO:0000313" key="7">
    <source>
        <dbReference type="Proteomes" id="UP000076268"/>
    </source>
</evidence>
<comment type="similarity">
    <text evidence="1">Belongs to the LysR transcriptional regulatory family.</text>
</comment>
<dbReference type="AlphaFoldDB" id="A0A154BV68"/>
<sequence>MEIRDWLILEVLYEQKNITKTAHSLFISQPALTARLRQIEKEFGITIVNRTSKGVQFTPQGEYLAKSSTEMLLKFRRIKEQVLNLDASVMGTLRLGASSYFTAFTLPPLLKQFKQQYPNVEFSVHTNWTKDIFNTVFNQEVHIGFVSADYGWQSQKHLLFEEPIYVASVDDIDLANLPNLPRINYQTDGLIKAMIDKWWRENFSQPPTISMEVDKLATCKEMVKHGLGYGIMPSRILHDLPAMRKTMLTDQQGNPILRGTWMIYHEEDQDLNVMKAFVDFIKAVDFTQH</sequence>
<dbReference type="OrthoDB" id="107670at2"/>
<evidence type="ECO:0000256" key="2">
    <source>
        <dbReference type="ARBA" id="ARBA00023015"/>
    </source>
</evidence>
<keyword evidence="2" id="KW-0805">Transcription regulation</keyword>
<dbReference type="Gene3D" id="3.40.190.290">
    <property type="match status" value="1"/>
</dbReference>
<dbReference type="GO" id="GO:0000976">
    <property type="term" value="F:transcription cis-regulatory region binding"/>
    <property type="evidence" value="ECO:0007669"/>
    <property type="project" value="TreeGrafter"/>
</dbReference>
<dbReference type="SUPFAM" id="SSF53850">
    <property type="entry name" value="Periplasmic binding protein-like II"/>
    <property type="match status" value="1"/>
</dbReference>
<dbReference type="PANTHER" id="PTHR30126">
    <property type="entry name" value="HTH-TYPE TRANSCRIPTIONAL REGULATOR"/>
    <property type="match status" value="1"/>
</dbReference>
<dbReference type="InterPro" id="IPR000847">
    <property type="entry name" value="LysR_HTH_N"/>
</dbReference>
<name>A0A154BV68_ANASB</name>
<evidence type="ECO:0000256" key="4">
    <source>
        <dbReference type="ARBA" id="ARBA00023163"/>
    </source>
</evidence>
<keyword evidence="7" id="KW-1185">Reference proteome</keyword>
<dbReference type="RefSeq" id="WP_066237407.1">
    <property type="nucleotide sequence ID" value="NZ_LSGP01000005.1"/>
</dbReference>
<dbReference type="Pfam" id="PF03466">
    <property type="entry name" value="LysR_substrate"/>
    <property type="match status" value="1"/>
</dbReference>
<proteinExistence type="inferred from homology"/>
<comment type="caution">
    <text evidence="6">The sequence shown here is derived from an EMBL/GenBank/DDBJ whole genome shotgun (WGS) entry which is preliminary data.</text>
</comment>
<evidence type="ECO:0000256" key="3">
    <source>
        <dbReference type="ARBA" id="ARBA00023125"/>
    </source>
</evidence>
<evidence type="ECO:0000259" key="5">
    <source>
        <dbReference type="PROSITE" id="PS50931"/>
    </source>
</evidence>
<dbReference type="SUPFAM" id="SSF46785">
    <property type="entry name" value="Winged helix' DNA-binding domain"/>
    <property type="match status" value="1"/>
</dbReference>
<reference evidence="6 7" key="1">
    <citation type="submission" date="2016-02" db="EMBL/GenBank/DDBJ databases">
        <title>Anaerosporomusa subterraneum gen. nov., sp. nov., a spore-forming obligate anaerobe isolated from saprolite.</title>
        <authorList>
            <person name="Choi J.K."/>
            <person name="Shah M."/>
            <person name="Yee N."/>
        </authorList>
    </citation>
    <scope>NUCLEOTIDE SEQUENCE [LARGE SCALE GENOMIC DNA]</scope>
    <source>
        <strain evidence="6 7">RU4</strain>
    </source>
</reference>
<evidence type="ECO:0000313" key="6">
    <source>
        <dbReference type="EMBL" id="KYZ77924.1"/>
    </source>
</evidence>
<dbReference type="InterPro" id="IPR036390">
    <property type="entry name" value="WH_DNA-bd_sf"/>
</dbReference>
<gene>
    <name evidence="6" type="ORF">AXX12_16810</name>
</gene>
<keyword evidence="4" id="KW-0804">Transcription</keyword>
<dbReference type="InterPro" id="IPR036388">
    <property type="entry name" value="WH-like_DNA-bd_sf"/>
</dbReference>
<dbReference type="Pfam" id="PF00126">
    <property type="entry name" value="HTH_1"/>
    <property type="match status" value="1"/>
</dbReference>
<accession>A0A154BV68</accession>
<dbReference type="InterPro" id="IPR005119">
    <property type="entry name" value="LysR_subst-bd"/>
</dbReference>
<dbReference type="CDD" id="cd05466">
    <property type="entry name" value="PBP2_LTTR_substrate"/>
    <property type="match status" value="1"/>
</dbReference>
<evidence type="ECO:0000256" key="1">
    <source>
        <dbReference type="ARBA" id="ARBA00009437"/>
    </source>
</evidence>
<dbReference type="EMBL" id="LSGP01000005">
    <property type="protein sequence ID" value="KYZ77924.1"/>
    <property type="molecule type" value="Genomic_DNA"/>
</dbReference>
<protein>
    <submittedName>
        <fullName evidence="6">LysR family transcriptional regulator</fullName>
    </submittedName>
</protein>
<dbReference type="PRINTS" id="PR00039">
    <property type="entry name" value="HTHLYSR"/>
</dbReference>
<keyword evidence="3" id="KW-0238">DNA-binding</keyword>
<dbReference type="PANTHER" id="PTHR30126:SF78">
    <property type="entry name" value="HTH LYSR-TYPE DOMAIN-CONTAINING PROTEIN"/>
    <property type="match status" value="1"/>
</dbReference>
<dbReference type="PROSITE" id="PS50931">
    <property type="entry name" value="HTH_LYSR"/>
    <property type="match status" value="1"/>
</dbReference>
<organism evidence="6 7">
    <name type="scientific">Anaerosporomusa subterranea</name>
    <dbReference type="NCBI Taxonomy" id="1794912"/>
    <lineage>
        <taxon>Bacteria</taxon>
        <taxon>Bacillati</taxon>
        <taxon>Bacillota</taxon>
        <taxon>Negativicutes</taxon>
        <taxon>Acetonemataceae</taxon>
        <taxon>Anaerosporomusa</taxon>
    </lineage>
</organism>
<dbReference type="GO" id="GO:0003700">
    <property type="term" value="F:DNA-binding transcription factor activity"/>
    <property type="evidence" value="ECO:0007669"/>
    <property type="project" value="InterPro"/>
</dbReference>